<gene>
    <name evidence="1" type="ORF">FA95DRAFT_1683851</name>
</gene>
<proteinExistence type="predicted"/>
<organism evidence="1 2">
    <name type="scientific">Auriscalpium vulgare</name>
    <dbReference type="NCBI Taxonomy" id="40419"/>
    <lineage>
        <taxon>Eukaryota</taxon>
        <taxon>Fungi</taxon>
        <taxon>Dikarya</taxon>
        <taxon>Basidiomycota</taxon>
        <taxon>Agaricomycotina</taxon>
        <taxon>Agaricomycetes</taxon>
        <taxon>Russulales</taxon>
        <taxon>Auriscalpiaceae</taxon>
        <taxon>Auriscalpium</taxon>
    </lineage>
</organism>
<accession>A0ACB8R9R5</accession>
<dbReference type="Proteomes" id="UP000814033">
    <property type="component" value="Unassembled WGS sequence"/>
</dbReference>
<reference evidence="1" key="2">
    <citation type="journal article" date="2022" name="New Phytol.">
        <title>Evolutionary transition to the ectomycorrhizal habit in the genomes of a hyperdiverse lineage of mushroom-forming fungi.</title>
        <authorList>
            <person name="Looney B."/>
            <person name="Miyauchi S."/>
            <person name="Morin E."/>
            <person name="Drula E."/>
            <person name="Courty P.E."/>
            <person name="Kohler A."/>
            <person name="Kuo A."/>
            <person name="LaButti K."/>
            <person name="Pangilinan J."/>
            <person name="Lipzen A."/>
            <person name="Riley R."/>
            <person name="Andreopoulos W."/>
            <person name="He G."/>
            <person name="Johnson J."/>
            <person name="Nolan M."/>
            <person name="Tritt A."/>
            <person name="Barry K.W."/>
            <person name="Grigoriev I.V."/>
            <person name="Nagy L.G."/>
            <person name="Hibbett D."/>
            <person name="Henrissat B."/>
            <person name="Matheny P.B."/>
            <person name="Labbe J."/>
            <person name="Martin F.M."/>
        </authorList>
    </citation>
    <scope>NUCLEOTIDE SEQUENCE</scope>
    <source>
        <strain evidence="1">FP105234-sp</strain>
    </source>
</reference>
<comment type="caution">
    <text evidence="1">The sequence shown here is derived from an EMBL/GenBank/DDBJ whole genome shotgun (WGS) entry which is preliminary data.</text>
</comment>
<reference evidence="1" key="1">
    <citation type="submission" date="2021-02" db="EMBL/GenBank/DDBJ databases">
        <authorList>
            <consortium name="DOE Joint Genome Institute"/>
            <person name="Ahrendt S."/>
            <person name="Looney B.P."/>
            <person name="Miyauchi S."/>
            <person name="Morin E."/>
            <person name="Drula E."/>
            <person name="Courty P.E."/>
            <person name="Chicoki N."/>
            <person name="Fauchery L."/>
            <person name="Kohler A."/>
            <person name="Kuo A."/>
            <person name="Labutti K."/>
            <person name="Pangilinan J."/>
            <person name="Lipzen A."/>
            <person name="Riley R."/>
            <person name="Andreopoulos W."/>
            <person name="He G."/>
            <person name="Johnson J."/>
            <person name="Barry K.W."/>
            <person name="Grigoriev I.V."/>
            <person name="Nagy L."/>
            <person name="Hibbett D."/>
            <person name="Henrissat B."/>
            <person name="Matheny P.B."/>
            <person name="Labbe J."/>
            <person name="Martin F."/>
        </authorList>
    </citation>
    <scope>NUCLEOTIDE SEQUENCE</scope>
    <source>
        <strain evidence="1">FP105234-sp</strain>
    </source>
</reference>
<sequence>MQSDDATRPVYHGAPFDDDDADLILRSSDLADFRTYKVLLAKASPFFKTILSLPQPPTEPIPLRDGLLVISVPESRAVLEGLLTAISPVAPHYPLATSFDALLPLLLAAQKYEMESALVNIRAHALGDLITPANAFRVYNFAWQHRFVEETERAARITLERPMTMETYGPELHIVVGPALQKLWEYRTKAEQAVGGWLRRLQLISLFPYGPENPLIPWRKLLTDDCPGTTRDDVEGDFMDESWLIRKWWWNFFAEAAKCSGGVVPHVALDRAAFLKALMQHAATEKCDKCQRMLILDAEMIWDDLEQDLRKKFEESIASFDFF</sequence>
<evidence type="ECO:0000313" key="1">
    <source>
        <dbReference type="EMBL" id="KAI0040313.1"/>
    </source>
</evidence>
<protein>
    <submittedName>
        <fullName evidence="1">Uncharacterized protein</fullName>
    </submittedName>
</protein>
<keyword evidence="2" id="KW-1185">Reference proteome</keyword>
<name>A0ACB8R9R5_9AGAM</name>
<evidence type="ECO:0000313" key="2">
    <source>
        <dbReference type="Proteomes" id="UP000814033"/>
    </source>
</evidence>
<dbReference type="EMBL" id="MU276207">
    <property type="protein sequence ID" value="KAI0040313.1"/>
    <property type="molecule type" value="Genomic_DNA"/>
</dbReference>